<keyword evidence="1" id="KW-1133">Transmembrane helix</keyword>
<reference evidence="2 3" key="1">
    <citation type="journal article" date="2019" name="Int. J. Syst. Evol. Microbiol.">
        <title>The Global Catalogue of Microorganisms (GCM) 10K type strain sequencing project: providing services to taxonomists for standard genome sequencing and annotation.</title>
        <authorList>
            <consortium name="The Broad Institute Genomics Platform"/>
            <consortium name="The Broad Institute Genome Sequencing Center for Infectious Disease"/>
            <person name="Wu L."/>
            <person name="Ma J."/>
        </authorList>
    </citation>
    <scope>NUCLEOTIDE SEQUENCE [LARGE SCALE GENOMIC DNA]</scope>
    <source>
        <strain evidence="2 3">JCM 14303</strain>
    </source>
</reference>
<evidence type="ECO:0000313" key="3">
    <source>
        <dbReference type="Proteomes" id="UP001500363"/>
    </source>
</evidence>
<proteinExistence type="predicted"/>
<organism evidence="2 3">
    <name type="scientific">Kribbella lupini</name>
    <dbReference type="NCBI Taxonomy" id="291602"/>
    <lineage>
        <taxon>Bacteria</taxon>
        <taxon>Bacillati</taxon>
        <taxon>Actinomycetota</taxon>
        <taxon>Actinomycetes</taxon>
        <taxon>Propionibacteriales</taxon>
        <taxon>Kribbellaceae</taxon>
        <taxon>Kribbella</taxon>
    </lineage>
</organism>
<protein>
    <recommendedName>
        <fullName evidence="4">DUF4386 family protein</fullName>
    </recommendedName>
</protein>
<evidence type="ECO:0000313" key="2">
    <source>
        <dbReference type="EMBL" id="GAA1558486.1"/>
    </source>
</evidence>
<evidence type="ECO:0000256" key="1">
    <source>
        <dbReference type="SAM" id="Phobius"/>
    </source>
</evidence>
<accession>A0ABN2CJ27</accession>
<feature type="transmembrane region" description="Helical" evidence="1">
    <location>
        <begin position="146"/>
        <end position="167"/>
    </location>
</feature>
<name>A0ABN2CJ27_9ACTN</name>
<feature type="transmembrane region" description="Helical" evidence="1">
    <location>
        <begin position="21"/>
        <end position="41"/>
    </location>
</feature>
<sequence length="226" mass="23808">MTATVGARTPESTTSGRWSSWGIALLLPVGPAAVAVLRYVLPYDTVDDSSTMVRKAIAEPGRASLVLWLGFVAVLTLVPAVYAVGRMTRSRAPQLTAAAMLLLIPGYLALGWLAAGDQVLWLGPKAGLAADQVTRLYDAAHPTTEIAEVVFVLGHVVGTILLGIALWRSQVVARWAAVAVIVSQPIHIVAAVVVPNHTLDLVGWGLQAVGFAAVGWAILRPRARSV</sequence>
<gene>
    <name evidence="2" type="ORF">GCM10009741_74250</name>
</gene>
<dbReference type="EMBL" id="BAAANC010000005">
    <property type="protein sequence ID" value="GAA1558486.1"/>
    <property type="molecule type" value="Genomic_DNA"/>
</dbReference>
<dbReference type="RefSeq" id="WP_344182809.1">
    <property type="nucleotide sequence ID" value="NZ_BAAANC010000005.1"/>
</dbReference>
<feature type="transmembrane region" description="Helical" evidence="1">
    <location>
        <begin position="95"/>
        <end position="115"/>
    </location>
</feature>
<keyword evidence="1" id="KW-0812">Transmembrane</keyword>
<dbReference type="Proteomes" id="UP001500363">
    <property type="component" value="Unassembled WGS sequence"/>
</dbReference>
<keyword evidence="1" id="KW-0472">Membrane</keyword>
<feature type="transmembrane region" description="Helical" evidence="1">
    <location>
        <begin position="201"/>
        <end position="219"/>
    </location>
</feature>
<feature type="transmembrane region" description="Helical" evidence="1">
    <location>
        <begin position="61"/>
        <end position="83"/>
    </location>
</feature>
<comment type="caution">
    <text evidence="2">The sequence shown here is derived from an EMBL/GenBank/DDBJ whole genome shotgun (WGS) entry which is preliminary data.</text>
</comment>
<keyword evidence="3" id="KW-1185">Reference proteome</keyword>
<evidence type="ECO:0008006" key="4">
    <source>
        <dbReference type="Google" id="ProtNLM"/>
    </source>
</evidence>
<feature type="transmembrane region" description="Helical" evidence="1">
    <location>
        <begin position="174"/>
        <end position="195"/>
    </location>
</feature>